<evidence type="ECO:0000256" key="6">
    <source>
        <dbReference type="SAM" id="MobiDB-lite"/>
    </source>
</evidence>
<keyword evidence="5" id="KW-0539">Nucleus</keyword>
<protein>
    <submittedName>
        <fullName evidence="7">Sin3 histone deacetylase corepressor complex component SDS3</fullName>
    </submittedName>
</protein>
<dbReference type="GO" id="GO:0005654">
    <property type="term" value="C:nucleoplasm"/>
    <property type="evidence" value="ECO:0007669"/>
    <property type="project" value="UniProtKB-ARBA"/>
</dbReference>
<name>A0A8B6DVG2_MYTGA</name>
<keyword evidence="3" id="KW-0805">Transcription regulation</keyword>
<dbReference type="PANTHER" id="PTHR21964">
    <property type="entry name" value="BREAST CANCER METASTASIS-SUPPRESSOR 1"/>
    <property type="match status" value="1"/>
</dbReference>
<dbReference type="InterPro" id="IPR013907">
    <property type="entry name" value="Sds3"/>
</dbReference>
<sequence>MASYASSRDENNSDFEEVDSFDCDELDAQATDEDTEDASETDQAKQETEYTEIKEQMYQDKLAHLKKQLQQLQDGTLPEYIKKRRKIEQQYKERIRINEIWRDFELEVVEREYIKEKKATAKDFEEKKIDLKESLILEYEDKSKLIESERNSLDLTGSNFMLSDTLETKAPSTRRLRRRPNDPMPLPEKRRKASPDILLVLKSFQVGQFKKAGIIDFYLDDADIIDDLRIINKVSGKPFTKKITSSPPSPIENNSELKIEDGRLFYDKRWFHRNQPVFIEGKDIGKLNGVITAIGTQEIYVRKLSDSSKIKIYLSQLQKGRYILRRRQT</sequence>
<evidence type="ECO:0000256" key="1">
    <source>
        <dbReference type="ARBA" id="ARBA00004123"/>
    </source>
</evidence>
<evidence type="ECO:0000313" key="7">
    <source>
        <dbReference type="EMBL" id="VDI25130.1"/>
    </source>
</evidence>
<comment type="caution">
    <text evidence="7">The sequence shown here is derived from an EMBL/GenBank/DDBJ whole genome shotgun (WGS) entry which is preliminary data.</text>
</comment>
<dbReference type="Pfam" id="PF08598">
    <property type="entry name" value="Sds3"/>
    <property type="match status" value="1"/>
</dbReference>
<keyword evidence="2" id="KW-0678">Repressor</keyword>
<feature type="region of interest" description="Disordered" evidence="6">
    <location>
        <begin position="169"/>
        <end position="190"/>
    </location>
</feature>
<comment type="subcellular location">
    <subcellularLocation>
        <location evidence="1">Nucleus</location>
    </subcellularLocation>
</comment>
<dbReference type="EMBL" id="UYJE01004116">
    <property type="protein sequence ID" value="VDI25130.1"/>
    <property type="molecule type" value="Genomic_DNA"/>
</dbReference>
<keyword evidence="8" id="KW-1185">Reference proteome</keyword>
<accession>A0A8B6DVG2</accession>
<dbReference type="GO" id="GO:0010468">
    <property type="term" value="P:regulation of gene expression"/>
    <property type="evidence" value="ECO:0007669"/>
    <property type="project" value="UniProtKB-ARBA"/>
</dbReference>
<keyword evidence="4" id="KW-0804">Transcription</keyword>
<feature type="compositionally biased region" description="Acidic residues" evidence="6">
    <location>
        <begin position="12"/>
        <end position="40"/>
    </location>
</feature>
<reference evidence="7" key="1">
    <citation type="submission" date="2018-11" db="EMBL/GenBank/DDBJ databases">
        <authorList>
            <person name="Alioto T."/>
            <person name="Alioto T."/>
        </authorList>
    </citation>
    <scope>NUCLEOTIDE SEQUENCE</scope>
</reference>
<evidence type="ECO:0000256" key="2">
    <source>
        <dbReference type="ARBA" id="ARBA00022491"/>
    </source>
</evidence>
<gene>
    <name evidence="7" type="ORF">MGAL_10B047876</name>
</gene>
<dbReference type="AlphaFoldDB" id="A0A8B6DVG2"/>
<evidence type="ECO:0000256" key="3">
    <source>
        <dbReference type="ARBA" id="ARBA00023015"/>
    </source>
</evidence>
<feature type="region of interest" description="Disordered" evidence="6">
    <location>
        <begin position="1"/>
        <end position="49"/>
    </location>
</feature>
<dbReference type="Proteomes" id="UP000596742">
    <property type="component" value="Unassembled WGS sequence"/>
</dbReference>
<evidence type="ECO:0000256" key="5">
    <source>
        <dbReference type="ARBA" id="ARBA00023242"/>
    </source>
</evidence>
<evidence type="ECO:0000256" key="4">
    <source>
        <dbReference type="ARBA" id="ARBA00023163"/>
    </source>
</evidence>
<evidence type="ECO:0000313" key="8">
    <source>
        <dbReference type="Proteomes" id="UP000596742"/>
    </source>
</evidence>
<dbReference type="SMART" id="SM01401">
    <property type="entry name" value="Sds3"/>
    <property type="match status" value="1"/>
</dbReference>
<proteinExistence type="predicted"/>
<organism evidence="7 8">
    <name type="scientific">Mytilus galloprovincialis</name>
    <name type="common">Mediterranean mussel</name>
    <dbReference type="NCBI Taxonomy" id="29158"/>
    <lineage>
        <taxon>Eukaryota</taxon>
        <taxon>Metazoa</taxon>
        <taxon>Spiralia</taxon>
        <taxon>Lophotrochozoa</taxon>
        <taxon>Mollusca</taxon>
        <taxon>Bivalvia</taxon>
        <taxon>Autobranchia</taxon>
        <taxon>Pteriomorphia</taxon>
        <taxon>Mytilida</taxon>
        <taxon>Mytiloidea</taxon>
        <taxon>Mytilidae</taxon>
        <taxon>Mytilinae</taxon>
        <taxon>Mytilus</taxon>
    </lineage>
</organism>
<dbReference type="OrthoDB" id="70376at2759"/>